<evidence type="ECO:0000313" key="3">
    <source>
        <dbReference type="Proteomes" id="UP000005824"/>
    </source>
</evidence>
<keyword evidence="3" id="KW-1185">Reference proteome</keyword>
<comment type="caution">
    <text evidence="2">The sequence shown here is derived from an EMBL/GenBank/DDBJ whole genome shotgun (WGS) entry which is preliminary data.</text>
</comment>
<dbReference type="InterPro" id="IPR050126">
    <property type="entry name" value="Ap4A_hydrolase"/>
</dbReference>
<dbReference type="GO" id="GO:0016791">
    <property type="term" value="F:phosphatase activity"/>
    <property type="evidence" value="ECO:0007669"/>
    <property type="project" value="TreeGrafter"/>
</dbReference>
<dbReference type="RefSeq" id="WP_006982585.1">
    <property type="nucleotide sequence ID" value="NZ_ABVL01000022.1"/>
</dbReference>
<dbReference type="InterPro" id="IPR004843">
    <property type="entry name" value="Calcineurin-like_PHP"/>
</dbReference>
<reference evidence="2 3" key="1">
    <citation type="journal article" date="2011" name="J. Bacteriol.">
        <title>Genome sequence of Chthoniobacter flavus Ellin428, an aerobic heterotrophic soil bacterium.</title>
        <authorList>
            <person name="Kant R."/>
            <person name="van Passel M.W."/>
            <person name="Palva A."/>
            <person name="Lucas S."/>
            <person name="Lapidus A."/>
            <person name="Glavina Del Rio T."/>
            <person name="Dalin E."/>
            <person name="Tice H."/>
            <person name="Bruce D."/>
            <person name="Goodwin L."/>
            <person name="Pitluck S."/>
            <person name="Larimer F.W."/>
            <person name="Land M.L."/>
            <person name="Hauser L."/>
            <person name="Sangwan P."/>
            <person name="de Vos W.M."/>
            <person name="Janssen P.H."/>
            <person name="Smidt H."/>
        </authorList>
    </citation>
    <scope>NUCLEOTIDE SEQUENCE [LARGE SCALE GENOMIC DNA]</scope>
    <source>
        <strain evidence="2 3">Ellin428</strain>
    </source>
</reference>
<dbReference type="Pfam" id="PF00149">
    <property type="entry name" value="Metallophos"/>
    <property type="match status" value="1"/>
</dbReference>
<dbReference type="CDD" id="cd00144">
    <property type="entry name" value="MPP_PPP_family"/>
    <property type="match status" value="1"/>
</dbReference>
<evidence type="ECO:0000313" key="2">
    <source>
        <dbReference type="EMBL" id="EDY17246.1"/>
    </source>
</evidence>
<dbReference type="SUPFAM" id="SSF56300">
    <property type="entry name" value="Metallo-dependent phosphatases"/>
    <property type="match status" value="1"/>
</dbReference>
<feature type="domain" description="Calcineurin-like phosphoesterase" evidence="1">
    <location>
        <begin position="5"/>
        <end position="127"/>
    </location>
</feature>
<gene>
    <name evidence="2" type="ORF">CfE428DRAFT_5264</name>
</gene>
<dbReference type="Proteomes" id="UP000005824">
    <property type="component" value="Unassembled WGS sequence"/>
</dbReference>
<sequence>MREFAIGDIHGCIRALQELLEIIQPQKTDTIVFLGDYVDRGPDSCAVIDTIIDLNQRCTVVSLFGNHEQMMLDSRNDPDACKEWLNQGGRATLQSYGRRGFGWGLNDVPQAHWDFLSEQVRDYWETERNIFVHASLDPELDMAEQPDFLLRWQVFRDPTRHKSGKQIVCGHTSQKAGWPAIFDGGVCIDTYAYGGRWLTCFDLSTRKFIQANERGEHRSFDFPAQRSR</sequence>
<organism evidence="2 3">
    <name type="scientific">Chthoniobacter flavus Ellin428</name>
    <dbReference type="NCBI Taxonomy" id="497964"/>
    <lineage>
        <taxon>Bacteria</taxon>
        <taxon>Pseudomonadati</taxon>
        <taxon>Verrucomicrobiota</taxon>
        <taxon>Spartobacteria</taxon>
        <taxon>Chthoniobacterales</taxon>
        <taxon>Chthoniobacteraceae</taxon>
        <taxon>Chthoniobacter</taxon>
    </lineage>
</organism>
<dbReference type="STRING" id="497964.CfE428DRAFT_5264"/>
<accession>B4D8M4</accession>
<dbReference type="PANTHER" id="PTHR42850">
    <property type="entry name" value="METALLOPHOSPHOESTERASE"/>
    <property type="match status" value="1"/>
</dbReference>
<dbReference type="GO" id="GO:0110154">
    <property type="term" value="P:RNA decapping"/>
    <property type="evidence" value="ECO:0007669"/>
    <property type="project" value="TreeGrafter"/>
</dbReference>
<dbReference type="eggNOG" id="COG0639">
    <property type="taxonomic scope" value="Bacteria"/>
</dbReference>
<dbReference type="InterPro" id="IPR029052">
    <property type="entry name" value="Metallo-depent_PP-like"/>
</dbReference>
<dbReference type="Gene3D" id="3.60.21.10">
    <property type="match status" value="1"/>
</dbReference>
<dbReference type="PANTHER" id="PTHR42850:SF4">
    <property type="entry name" value="ZINC-DEPENDENT ENDOPOLYPHOSPHATASE"/>
    <property type="match status" value="1"/>
</dbReference>
<name>B4D8M4_9BACT</name>
<dbReference type="AlphaFoldDB" id="B4D8M4"/>
<dbReference type="GO" id="GO:0008803">
    <property type="term" value="F:bis(5'-nucleosyl)-tetraphosphatase (symmetrical) activity"/>
    <property type="evidence" value="ECO:0007669"/>
    <property type="project" value="TreeGrafter"/>
</dbReference>
<dbReference type="EMBL" id="ABVL01000022">
    <property type="protein sequence ID" value="EDY17246.1"/>
    <property type="molecule type" value="Genomic_DNA"/>
</dbReference>
<proteinExistence type="predicted"/>
<dbReference type="InParanoid" id="B4D8M4"/>
<dbReference type="GO" id="GO:0005737">
    <property type="term" value="C:cytoplasm"/>
    <property type="evidence" value="ECO:0007669"/>
    <property type="project" value="TreeGrafter"/>
</dbReference>
<evidence type="ECO:0000259" key="1">
    <source>
        <dbReference type="Pfam" id="PF00149"/>
    </source>
</evidence>
<protein>
    <submittedName>
        <fullName evidence="2">Metallophosphoesterase</fullName>
    </submittedName>
</protein>